<evidence type="ECO:0000313" key="2">
    <source>
        <dbReference type="EMBL" id="MFC7364693.1"/>
    </source>
</evidence>
<name>A0ABW2NH32_9BACL</name>
<evidence type="ECO:0000256" key="1">
    <source>
        <dbReference type="SAM" id="Coils"/>
    </source>
</evidence>
<feature type="coiled-coil region" evidence="1">
    <location>
        <begin position="27"/>
        <end position="61"/>
    </location>
</feature>
<dbReference type="RefSeq" id="WP_157297510.1">
    <property type="nucleotide sequence ID" value="NZ_JBHTCT010000011.1"/>
</dbReference>
<keyword evidence="1" id="KW-0175">Coiled coil</keyword>
<protein>
    <recommendedName>
        <fullName evidence="4">Septum formation initiator</fullName>
    </recommendedName>
</protein>
<evidence type="ECO:0008006" key="4">
    <source>
        <dbReference type="Google" id="ProtNLM"/>
    </source>
</evidence>
<organism evidence="2 3">
    <name type="scientific">Bhargavaea changchunensis</name>
    <dbReference type="NCBI Taxonomy" id="2134037"/>
    <lineage>
        <taxon>Bacteria</taxon>
        <taxon>Bacillati</taxon>
        <taxon>Bacillota</taxon>
        <taxon>Bacilli</taxon>
        <taxon>Bacillales</taxon>
        <taxon>Caryophanaceae</taxon>
        <taxon>Bhargavaea</taxon>
    </lineage>
</organism>
<proteinExistence type="predicted"/>
<gene>
    <name evidence="2" type="ORF">ACFQQH_06060</name>
</gene>
<reference evidence="3" key="1">
    <citation type="journal article" date="2019" name="Int. J. Syst. Evol. Microbiol.">
        <title>The Global Catalogue of Microorganisms (GCM) 10K type strain sequencing project: providing services to taxonomists for standard genome sequencing and annotation.</title>
        <authorList>
            <consortium name="The Broad Institute Genomics Platform"/>
            <consortium name="The Broad Institute Genome Sequencing Center for Infectious Disease"/>
            <person name="Wu L."/>
            <person name="Ma J."/>
        </authorList>
    </citation>
    <scope>NUCLEOTIDE SEQUENCE [LARGE SCALE GENOMIC DNA]</scope>
    <source>
        <strain evidence="3">JCM 4738</strain>
    </source>
</reference>
<evidence type="ECO:0000313" key="3">
    <source>
        <dbReference type="Proteomes" id="UP001596483"/>
    </source>
</evidence>
<sequence>MTGAILIVMIVMTVPLSAIITDHKRRMARYEADRLQDEIELEKLKQQNFIAETEKMKLELEKMKLDYTADLSVEKASTEPILLNDAADGK</sequence>
<keyword evidence="3" id="KW-1185">Reference proteome</keyword>
<dbReference type="EMBL" id="JBHTCT010000011">
    <property type="protein sequence ID" value="MFC7364693.1"/>
    <property type="molecule type" value="Genomic_DNA"/>
</dbReference>
<dbReference type="Proteomes" id="UP001596483">
    <property type="component" value="Unassembled WGS sequence"/>
</dbReference>
<comment type="caution">
    <text evidence="2">The sequence shown here is derived from an EMBL/GenBank/DDBJ whole genome shotgun (WGS) entry which is preliminary data.</text>
</comment>
<accession>A0ABW2NH32</accession>